<dbReference type="EMBL" id="CP102173">
    <property type="protein sequence ID" value="UUP13665.1"/>
    <property type="molecule type" value="Genomic_DNA"/>
</dbReference>
<dbReference type="RefSeq" id="WP_232402333.1">
    <property type="nucleotide sequence ID" value="NZ_CP102173.1"/>
</dbReference>
<protein>
    <submittedName>
        <fullName evidence="1">Uncharacterized protein</fullName>
    </submittedName>
</protein>
<keyword evidence="2" id="KW-1185">Reference proteome</keyword>
<reference evidence="1 2" key="1">
    <citation type="submission" date="2022-08" db="EMBL/GenBank/DDBJ databases">
        <title>novel species in genus Aeromicrobium.</title>
        <authorList>
            <person name="Ye L."/>
        </authorList>
    </citation>
    <scope>NUCLEOTIDE SEQUENCE [LARGE SCALE GENOMIC DNA]</scope>
    <source>
        <strain evidence="2">zg-Y1379</strain>
    </source>
</reference>
<sequence>MRFSTSGSLRRIDVSLLASAIEALRGEWAALRFDAAGALLNPISGAAIGDVRLVEGRHRSPGARYDITIRTPVLEPDPAQLRALDAEHLGREDTDWDTCFDRRQAISVQTGETETTASVVLRADDSRVLAASVTDASQLWSVDVDLVHGRLPRIEATGRLDATAMIAAEQVPGCLARLLGGVATGTATVDLAAIERRGRNTLVEGSGQFNRFRADGAARVTTSARSWDVGAKIRLRGKGIGRLVLRIFGGRLRREFDASMTTGWATAATAMDGIERQLGAVRTFIDQEGGLADVVHRTLWEDGYGDHLDALYSSQHPSE</sequence>
<gene>
    <name evidence="1" type="ORF">NQV15_17720</name>
</gene>
<organism evidence="1 2">
    <name type="scientific">Aeromicrobium wangtongii</name>
    <dbReference type="NCBI Taxonomy" id="2969247"/>
    <lineage>
        <taxon>Bacteria</taxon>
        <taxon>Bacillati</taxon>
        <taxon>Actinomycetota</taxon>
        <taxon>Actinomycetes</taxon>
        <taxon>Propionibacteriales</taxon>
        <taxon>Nocardioidaceae</taxon>
        <taxon>Aeromicrobium</taxon>
    </lineage>
</organism>
<dbReference type="Proteomes" id="UP001316184">
    <property type="component" value="Chromosome"/>
</dbReference>
<evidence type="ECO:0000313" key="2">
    <source>
        <dbReference type="Proteomes" id="UP001316184"/>
    </source>
</evidence>
<evidence type="ECO:0000313" key="1">
    <source>
        <dbReference type="EMBL" id="UUP13665.1"/>
    </source>
</evidence>
<proteinExistence type="predicted"/>
<accession>A0ABY5M681</accession>
<name>A0ABY5M681_9ACTN</name>